<dbReference type="AlphaFoldDB" id="A0A2A2IHH2"/>
<feature type="domain" description="N-acetyltransferase" evidence="1">
    <location>
        <begin position="2"/>
        <end position="140"/>
    </location>
</feature>
<dbReference type="Pfam" id="PF00583">
    <property type="entry name" value="Acetyltransf_1"/>
    <property type="match status" value="1"/>
</dbReference>
<dbReference type="RefSeq" id="WP_095654567.1">
    <property type="nucleotide sequence ID" value="NZ_NPOA01000003.1"/>
</dbReference>
<dbReference type="InterPro" id="IPR016181">
    <property type="entry name" value="Acyl_CoA_acyltransferase"/>
</dbReference>
<dbReference type="OrthoDB" id="2704073at2"/>
<gene>
    <name evidence="2" type="ORF">CIL05_05725</name>
</gene>
<evidence type="ECO:0000313" key="3">
    <source>
        <dbReference type="Proteomes" id="UP000218887"/>
    </source>
</evidence>
<keyword evidence="3" id="KW-1185">Reference proteome</keyword>
<dbReference type="Gene3D" id="3.40.630.30">
    <property type="match status" value="1"/>
</dbReference>
<dbReference type="InterPro" id="IPR000182">
    <property type="entry name" value="GNAT_dom"/>
</dbReference>
<dbReference type="GO" id="GO:0016747">
    <property type="term" value="F:acyltransferase activity, transferring groups other than amino-acyl groups"/>
    <property type="evidence" value="ECO:0007669"/>
    <property type="project" value="InterPro"/>
</dbReference>
<name>A0A2A2IHH2_9BACI</name>
<proteinExistence type="predicted"/>
<dbReference type="EMBL" id="NPOA01000003">
    <property type="protein sequence ID" value="PAV30600.1"/>
    <property type="molecule type" value="Genomic_DNA"/>
</dbReference>
<sequence>MFKIREATMEDYIKLQEITNDKSNIHIKMESTLEKKELEEFIRSKNNRVYIVEDSGDPVAFIQFQLNEDNIISIERFSIEKNYKKKGIDEHLYSKLDRFANGQGITQMVVYIDAEDHTVYDFFERKGWKQGQQENIYYLK</sequence>
<comment type="caution">
    <text evidence="2">The sequence shown here is derived from an EMBL/GenBank/DDBJ whole genome shotgun (WGS) entry which is preliminary data.</text>
</comment>
<reference evidence="2 3" key="1">
    <citation type="submission" date="2017-08" db="EMBL/GenBank/DDBJ databases">
        <title>Virgibacillus indicus sp. nov. and Virgibacillus profoundi sp. nov, two moderately halophilic bacteria isolated from marine sediment by using the Microfluidic Streak Plate.</title>
        <authorList>
            <person name="Xu B."/>
            <person name="Hu B."/>
            <person name="Wang J."/>
            <person name="Zhu Y."/>
            <person name="Huang L."/>
            <person name="Du W."/>
            <person name="Huang Y."/>
        </authorList>
    </citation>
    <scope>NUCLEOTIDE SEQUENCE [LARGE SCALE GENOMIC DNA]</scope>
    <source>
        <strain evidence="2 3">IO3-P3-H5</strain>
    </source>
</reference>
<dbReference type="SUPFAM" id="SSF55729">
    <property type="entry name" value="Acyl-CoA N-acyltransferases (Nat)"/>
    <property type="match status" value="1"/>
</dbReference>
<dbReference type="PROSITE" id="PS51186">
    <property type="entry name" value="GNAT"/>
    <property type="match status" value="1"/>
</dbReference>
<organism evidence="2 3">
    <name type="scientific">Virgibacillus profundi</name>
    <dbReference type="NCBI Taxonomy" id="2024555"/>
    <lineage>
        <taxon>Bacteria</taxon>
        <taxon>Bacillati</taxon>
        <taxon>Bacillota</taxon>
        <taxon>Bacilli</taxon>
        <taxon>Bacillales</taxon>
        <taxon>Bacillaceae</taxon>
        <taxon>Virgibacillus</taxon>
    </lineage>
</organism>
<evidence type="ECO:0000313" key="2">
    <source>
        <dbReference type="EMBL" id="PAV30600.1"/>
    </source>
</evidence>
<evidence type="ECO:0000259" key="1">
    <source>
        <dbReference type="PROSITE" id="PS51186"/>
    </source>
</evidence>
<dbReference type="Proteomes" id="UP000218887">
    <property type="component" value="Unassembled WGS sequence"/>
</dbReference>
<protein>
    <recommendedName>
        <fullName evidence="1">N-acetyltransferase domain-containing protein</fullName>
    </recommendedName>
</protein>
<accession>A0A2A2IHH2</accession>